<feature type="compositionally biased region" description="Low complexity" evidence="1">
    <location>
        <begin position="1515"/>
        <end position="1529"/>
    </location>
</feature>
<feature type="region of interest" description="Disordered" evidence="1">
    <location>
        <begin position="955"/>
        <end position="1329"/>
    </location>
</feature>
<feature type="compositionally biased region" description="Basic and acidic residues" evidence="1">
    <location>
        <begin position="1002"/>
        <end position="1049"/>
    </location>
</feature>
<feature type="compositionally biased region" description="Low complexity" evidence="1">
    <location>
        <begin position="127"/>
        <end position="143"/>
    </location>
</feature>
<protein>
    <submittedName>
        <fullName evidence="2">Uncharacterized protein</fullName>
    </submittedName>
</protein>
<feature type="region of interest" description="Disordered" evidence="1">
    <location>
        <begin position="127"/>
        <end position="248"/>
    </location>
</feature>
<organism evidence="2 3">
    <name type="scientific">Stomoxys calcitrans</name>
    <name type="common">Stable fly</name>
    <name type="synonym">Conops calcitrans</name>
    <dbReference type="NCBI Taxonomy" id="35570"/>
    <lineage>
        <taxon>Eukaryota</taxon>
        <taxon>Metazoa</taxon>
        <taxon>Ecdysozoa</taxon>
        <taxon>Arthropoda</taxon>
        <taxon>Hexapoda</taxon>
        <taxon>Insecta</taxon>
        <taxon>Pterygota</taxon>
        <taxon>Neoptera</taxon>
        <taxon>Endopterygota</taxon>
        <taxon>Diptera</taxon>
        <taxon>Brachycera</taxon>
        <taxon>Muscomorpha</taxon>
        <taxon>Muscoidea</taxon>
        <taxon>Muscidae</taxon>
        <taxon>Stomoxys</taxon>
    </lineage>
</organism>
<feature type="region of interest" description="Disordered" evidence="1">
    <location>
        <begin position="1483"/>
        <end position="1769"/>
    </location>
</feature>
<feature type="compositionally biased region" description="Basic and acidic residues" evidence="1">
    <location>
        <begin position="1436"/>
        <end position="1447"/>
    </location>
</feature>
<dbReference type="EnsemblMetazoa" id="SCAU015958-RH">
    <property type="protein sequence ID" value="SCAU015958-PH"/>
    <property type="gene ID" value="SCAU015958"/>
</dbReference>
<feature type="compositionally biased region" description="Polar residues" evidence="1">
    <location>
        <begin position="955"/>
        <end position="987"/>
    </location>
</feature>
<proteinExistence type="predicted"/>
<feature type="compositionally biased region" description="Low complexity" evidence="1">
    <location>
        <begin position="1607"/>
        <end position="1624"/>
    </location>
</feature>
<feature type="region of interest" description="Disordered" evidence="1">
    <location>
        <begin position="539"/>
        <end position="692"/>
    </location>
</feature>
<feature type="compositionally biased region" description="Basic residues" evidence="1">
    <location>
        <begin position="1760"/>
        <end position="1769"/>
    </location>
</feature>
<reference evidence="2" key="1">
    <citation type="submission" date="2020-05" db="UniProtKB">
        <authorList>
            <consortium name="EnsemblMetazoa"/>
        </authorList>
    </citation>
    <scope>IDENTIFICATION</scope>
    <source>
        <strain evidence="2">USDA</strain>
    </source>
</reference>
<feature type="compositionally biased region" description="Low complexity" evidence="1">
    <location>
        <begin position="176"/>
        <end position="202"/>
    </location>
</feature>
<keyword evidence="3" id="KW-1185">Reference proteome</keyword>
<gene>
    <name evidence="2" type="primary">106093130</name>
</gene>
<dbReference type="KEGG" id="scac:106093130"/>
<feature type="compositionally biased region" description="Pro residues" evidence="1">
    <location>
        <begin position="1204"/>
        <end position="1221"/>
    </location>
</feature>
<dbReference type="VEuPathDB" id="VectorBase:SCAU015958"/>
<feature type="compositionally biased region" description="Basic and acidic residues" evidence="1">
    <location>
        <begin position="596"/>
        <end position="615"/>
    </location>
</feature>
<sequence>MMEVRSKQKRLGPAPIASFEKSFEDPSPLTVAATAAQTEFAELSNNIGLDDGDEDEAPLTQVGEDNRRNGTACGNADGFDEYSHGEIGPRTMAAAGRMDINDSGTTCKKSITTKTAMATTTSIKMTTTAATPVDPPTMTTTTTSVAGHHAMGSSKMRQDNNNRQQHPGKVPPAPPTRSATTTTTARANSNSNNAMAHTLHTAGGAGAAMRGPTATLCTPSTPRIELSRASSSSHHEEDSRDSSPENVFEQVGTGTLQESLDMGFREEGALELRSSTEELYFMDPAHKKEEEAKLQQLLQQLKEYLEAKRSSPHMFKIEDHQTYLQQHQRKDSASSEVAALLCISGRTSRISSVGSQGSAVSRLSAVSGVSRSPSPHRMLLETSFCGPKPVETIIGVSVGSVADHPATALLEQVLLARNQDTTQAILAEGIQLESSPKRRPPTSLTNGDAKLTAKIKAQNKPETRDVNEISVMGAQRAATKSPGQMIVGKTPSGTEYIRINLKPDHMYDDQGIAPHEKVVEAPDTLVPVYARSQTKPASLCLTQKSKGDNLLTPTVSPKPSRKSKDHGSRSPSPATVSVSRKSSFSSLFRFGGGGKDSPDSPRDRARPRSKSKERGQTPQSQNPTPNKQKSVLAIFKPGKRGSSAGAESTRASKSSSPIDSHEMQQLQPRSKSQTPVVQSASGSRPNSRLRYYDDPVDGYIHIPLHTPPEEKEARKIFQNIQSLNTSAAPVFTAPSTTPVPPPVMPEPVKLPQATAITMSDLQAAVKNLKPVGARKNSISGAHVPPAPPPPPPAAAVAETKVTTIVTQQQRAQVPLRHIENLDAIHTLPQDDDSKERTWSLEVNRHSSQDSQETVGSGESYASAIRVATQKPQLAEVKEHVVQENGVEAEIHRLPSVESTTSAADVRVVETKATINSAAMLEGDASTKERRKILFTTRLGSGSQDQIFATQFSISKTDSVSSHMSENTQDTLSAESNNDNLRRQNTVIKKSPEEGPSDQPQMSRKDSFKIERKDSFKMSRKDSFKMDRSEPREELERKESFKIERKESFKKSPQAIAQIEEQREILKKSETRESLKKQDSYERQMMMGRKKSVSTSEDEMKKRPTSASGPPVVLRRKPSSGEEYAKTHQSRSTSEDDNEVALANHRHSRYLENFDVRKKYHENVQGPPLPRKPRRQSGGQDNNPPETIQTSQELTKEQYQRKPQPQLPQPPPPSTDPTPLPSPSRRETETTPIPHQQTAEPRSQSQSPVDKARQTPPKPPRTSTPTRRSQAASPTKTSSSSVHTSSATATGTPLKKPYAHIDRQSVHSTDEPVESSESERDSDLAAAAESKRRHLALNVGCIEDHESTGLVSQESFDDELPYIPTNLPEEKGQVVPLIPMKERANMELKTCPVERPRSTTPLNPSHLEEYCGIVNTPDATHDFPGVVPVRGEKLRISLPRKDSKKDIQSSKSPRRISNASGKSWFEFAEEGLRATAAHLERKDSNKQLLQQQQKLPSTAAVAVRESPKQKQEVTKPKTPTTKPRTPTQRKLSGHWIDFENIPEKRKPPKKITTLPRDSTSGKTSSTRSAAHGKTLPGSGSGSGGNASAAFKTHQAFEAQHKPPPPDVTATGTATTSTASTNQSTTDGAGTPHYDYVKPEDCQCECHETKTKEAHATGSSSTTGPAGATHCTGTAAATSAAATTTSNTTKAQQGVDLLQQGEDMLPLLSQDSHDGIEPSDSSREFSCYTDDEMDLPTRSSSRSKSSSSRVDEFPRRDVPAHNTRHKKFPDK</sequence>
<accession>A0A1I8QCT9</accession>
<feature type="compositionally biased region" description="Basic and acidic residues" evidence="1">
    <location>
        <begin position="1747"/>
        <end position="1757"/>
    </location>
</feature>
<dbReference type="OrthoDB" id="6428710at2759"/>
<feature type="compositionally biased region" description="Polar residues" evidence="1">
    <location>
        <begin position="616"/>
        <end position="629"/>
    </location>
</feature>
<feature type="region of interest" description="Disordered" evidence="1">
    <location>
        <begin position="1436"/>
        <end position="1457"/>
    </location>
</feature>
<feature type="compositionally biased region" description="Polar residues" evidence="1">
    <location>
        <begin position="1176"/>
        <end position="1192"/>
    </location>
</feature>
<feature type="compositionally biased region" description="Basic and acidic residues" evidence="1">
    <location>
        <begin position="1504"/>
        <end position="1514"/>
    </location>
</feature>
<feature type="compositionally biased region" description="Basic and acidic residues" evidence="1">
    <location>
        <begin position="1059"/>
        <end position="1081"/>
    </location>
</feature>
<feature type="region of interest" description="Disordered" evidence="1">
    <location>
        <begin position="1"/>
        <end position="22"/>
    </location>
</feature>
<feature type="compositionally biased region" description="Basic and acidic residues" evidence="1">
    <location>
        <begin position="1298"/>
        <end position="1309"/>
    </location>
</feature>
<evidence type="ECO:0000313" key="2">
    <source>
        <dbReference type="EnsemblMetazoa" id="SCAU015958-PH"/>
    </source>
</evidence>
<feature type="compositionally biased region" description="Low complexity" evidence="1">
    <location>
        <begin position="576"/>
        <end position="589"/>
    </location>
</feature>
<feature type="compositionally biased region" description="Polar residues" evidence="1">
    <location>
        <begin position="645"/>
        <end position="686"/>
    </location>
</feature>
<feature type="compositionally biased region" description="Low complexity" evidence="1">
    <location>
        <begin position="1736"/>
        <end position="1746"/>
    </location>
</feature>
<evidence type="ECO:0000313" key="3">
    <source>
        <dbReference type="Proteomes" id="UP000095300"/>
    </source>
</evidence>
<feature type="compositionally biased region" description="Polar residues" evidence="1">
    <location>
        <begin position="1554"/>
        <end position="1567"/>
    </location>
</feature>
<feature type="compositionally biased region" description="Basic and acidic residues" evidence="1">
    <location>
        <begin position="1633"/>
        <end position="1653"/>
    </location>
</feature>
<feature type="compositionally biased region" description="Polar residues" evidence="1">
    <location>
        <begin position="1229"/>
        <end position="1247"/>
    </location>
</feature>
<feature type="compositionally biased region" description="Low complexity" evidence="1">
    <location>
        <begin position="1262"/>
        <end position="1291"/>
    </location>
</feature>
<dbReference type="Proteomes" id="UP000095300">
    <property type="component" value="Unassembled WGS sequence"/>
</dbReference>
<feature type="compositionally biased region" description="Basic and acidic residues" evidence="1">
    <location>
        <begin position="1709"/>
        <end position="1721"/>
    </location>
</feature>
<feature type="region of interest" description="Disordered" evidence="1">
    <location>
        <begin position="46"/>
        <end position="70"/>
    </location>
</feature>
<name>A0A1I8QCT9_STOCA</name>
<feature type="compositionally biased region" description="Low complexity" evidence="1">
    <location>
        <begin position="1485"/>
        <end position="1494"/>
    </location>
</feature>
<feature type="compositionally biased region" description="Basic and acidic residues" evidence="1">
    <location>
        <begin position="233"/>
        <end position="243"/>
    </location>
</feature>
<feature type="compositionally biased region" description="Low complexity" evidence="1">
    <location>
        <begin position="1660"/>
        <end position="1689"/>
    </location>
</feature>
<evidence type="ECO:0000256" key="1">
    <source>
        <dbReference type="SAM" id="MobiDB-lite"/>
    </source>
</evidence>